<dbReference type="PANTHER" id="PTHR47027:SF25">
    <property type="entry name" value="REVERSE TRANSCRIPTASE DOMAIN-CONTAINING PROTEIN"/>
    <property type="match status" value="1"/>
</dbReference>
<evidence type="ECO:0000259" key="2">
    <source>
        <dbReference type="SMART" id="SM00872"/>
    </source>
</evidence>
<keyword evidence="4" id="KW-1185">Reference proteome</keyword>
<sequence>MKTSTSEGKHGIQWTAQNQLDDVDFADDLSLLSHTHEQTQIKTASLVAVSASVELNIHKLKTKVLKFKAENTNPITLDGETLEDVESFMYMGSIIDEEGGSDADVKARIGKARVAFLQLKNIWNSKQLSTNINIHLFANHILTKKYHHDNDENVNRLRNVIGILQHHDAVTGTAKQHVTNDYAWHLYNATKSLNVNNNIDNNSLNKYQFILKDLRNTSKSQQSLPYQLNLIHQRTIQIPERQSSIHRLNYEVLFNPKNILAVGKDKHCISYE</sequence>
<protein>
    <submittedName>
        <fullName evidence="5">Alpha-mann_mid domain-containing protein</fullName>
    </submittedName>
</protein>
<dbReference type="GO" id="GO:0006013">
    <property type="term" value="P:mannose metabolic process"/>
    <property type="evidence" value="ECO:0007669"/>
    <property type="project" value="InterPro"/>
</dbReference>
<dbReference type="GO" id="GO:0004559">
    <property type="term" value="F:alpha-mannosidase activity"/>
    <property type="evidence" value="ECO:0007669"/>
    <property type="project" value="InterPro"/>
</dbReference>
<reference evidence="3 4" key="2">
    <citation type="submission" date="2018-11" db="EMBL/GenBank/DDBJ databases">
        <authorList>
            <consortium name="Pathogen Informatics"/>
        </authorList>
    </citation>
    <scope>NUCLEOTIDE SEQUENCE [LARGE SCALE GENOMIC DNA]</scope>
    <source>
        <strain evidence="3">Dakar</strain>
        <strain evidence="4">Dakar, Senegal</strain>
    </source>
</reference>
<dbReference type="WBParaSite" id="SCUD_0001232901-mRNA-1">
    <property type="protein sequence ID" value="SCUD_0001232901-mRNA-1"/>
    <property type="gene ID" value="SCUD_0001232901"/>
</dbReference>
<dbReference type="InterPro" id="IPR015341">
    <property type="entry name" value="Glyco_hydro_38_cen"/>
</dbReference>
<keyword evidence="1" id="KW-0378">Hydrolase</keyword>
<dbReference type="EMBL" id="UZAK01035038">
    <property type="protein sequence ID" value="VDP48360.1"/>
    <property type="molecule type" value="Genomic_DNA"/>
</dbReference>
<gene>
    <name evidence="3" type="ORF">SCUD_LOCUS12326</name>
</gene>
<evidence type="ECO:0000313" key="3">
    <source>
        <dbReference type="EMBL" id="VDP48360.1"/>
    </source>
</evidence>
<dbReference type="Gene3D" id="1.20.1270.50">
    <property type="entry name" value="Glycoside hydrolase family 38, central domain"/>
    <property type="match status" value="1"/>
</dbReference>
<dbReference type="Pfam" id="PF09261">
    <property type="entry name" value="Alpha-mann_mid"/>
    <property type="match status" value="1"/>
</dbReference>
<evidence type="ECO:0000313" key="5">
    <source>
        <dbReference type="WBParaSite" id="SCUD_0001232901-mRNA-1"/>
    </source>
</evidence>
<evidence type="ECO:0000256" key="1">
    <source>
        <dbReference type="ARBA" id="ARBA00022801"/>
    </source>
</evidence>
<evidence type="ECO:0000313" key="4">
    <source>
        <dbReference type="Proteomes" id="UP000279833"/>
    </source>
</evidence>
<name>A0A183KBD8_9TREM</name>
<dbReference type="FunFam" id="1.20.1270.50:FF:000003">
    <property type="entry name" value="Alpha-mannosidase"/>
    <property type="match status" value="1"/>
</dbReference>
<organism evidence="5">
    <name type="scientific">Schistosoma curassoni</name>
    <dbReference type="NCBI Taxonomy" id="6186"/>
    <lineage>
        <taxon>Eukaryota</taxon>
        <taxon>Metazoa</taxon>
        <taxon>Spiralia</taxon>
        <taxon>Lophotrochozoa</taxon>
        <taxon>Platyhelminthes</taxon>
        <taxon>Trematoda</taxon>
        <taxon>Digenea</taxon>
        <taxon>Strigeidida</taxon>
        <taxon>Schistosomatoidea</taxon>
        <taxon>Schistosomatidae</taxon>
        <taxon>Schistosoma</taxon>
    </lineage>
</organism>
<dbReference type="InterPro" id="IPR037094">
    <property type="entry name" value="Glyco_hydro_38_cen_sf"/>
</dbReference>
<dbReference type="PANTHER" id="PTHR47027">
    <property type="entry name" value="REVERSE TRANSCRIPTASE DOMAIN-CONTAINING PROTEIN"/>
    <property type="match status" value="1"/>
</dbReference>
<dbReference type="Proteomes" id="UP000279833">
    <property type="component" value="Unassembled WGS sequence"/>
</dbReference>
<accession>A0A183KBD8</accession>
<dbReference type="STRING" id="6186.A0A183KBD8"/>
<reference evidence="5" key="1">
    <citation type="submission" date="2016-06" db="UniProtKB">
        <authorList>
            <consortium name="WormBaseParasite"/>
        </authorList>
    </citation>
    <scope>IDENTIFICATION</scope>
</reference>
<proteinExistence type="predicted"/>
<dbReference type="SMART" id="SM00872">
    <property type="entry name" value="Alpha-mann_mid"/>
    <property type="match status" value="1"/>
</dbReference>
<feature type="domain" description="Glycoside hydrolase family 38 central" evidence="2">
    <location>
        <begin position="121"/>
        <end position="186"/>
    </location>
</feature>
<dbReference type="InterPro" id="IPR028995">
    <property type="entry name" value="Glyco_hydro_57/38_cen_sf"/>
</dbReference>
<dbReference type="AlphaFoldDB" id="A0A183KBD8"/>
<dbReference type="SUPFAM" id="SSF88688">
    <property type="entry name" value="Families 57/38 glycoside transferase middle domain"/>
    <property type="match status" value="1"/>
</dbReference>